<accession>M1DM01</accession>
<reference evidence="2" key="2">
    <citation type="submission" date="2015-06" db="UniProtKB">
        <authorList>
            <consortium name="EnsemblPlants"/>
        </authorList>
    </citation>
    <scope>IDENTIFICATION</scope>
    <source>
        <strain evidence="2">DM1-3 516 R44</strain>
    </source>
</reference>
<feature type="transmembrane region" description="Helical" evidence="1">
    <location>
        <begin position="62"/>
        <end position="84"/>
    </location>
</feature>
<dbReference type="Proteomes" id="UP000011115">
    <property type="component" value="Unassembled WGS sequence"/>
</dbReference>
<keyword evidence="1" id="KW-1133">Transmembrane helix</keyword>
<evidence type="ECO:0000256" key="1">
    <source>
        <dbReference type="SAM" id="Phobius"/>
    </source>
</evidence>
<organism evidence="2 3">
    <name type="scientific">Solanum tuberosum</name>
    <name type="common">Potato</name>
    <dbReference type="NCBI Taxonomy" id="4113"/>
    <lineage>
        <taxon>Eukaryota</taxon>
        <taxon>Viridiplantae</taxon>
        <taxon>Streptophyta</taxon>
        <taxon>Embryophyta</taxon>
        <taxon>Tracheophyta</taxon>
        <taxon>Spermatophyta</taxon>
        <taxon>Magnoliopsida</taxon>
        <taxon>eudicotyledons</taxon>
        <taxon>Gunneridae</taxon>
        <taxon>Pentapetalae</taxon>
        <taxon>asterids</taxon>
        <taxon>lamiids</taxon>
        <taxon>Solanales</taxon>
        <taxon>Solanaceae</taxon>
        <taxon>Solanoideae</taxon>
        <taxon>Solaneae</taxon>
        <taxon>Solanum</taxon>
    </lineage>
</organism>
<evidence type="ECO:0000313" key="3">
    <source>
        <dbReference type="Proteomes" id="UP000011115"/>
    </source>
</evidence>
<evidence type="ECO:0000313" key="2">
    <source>
        <dbReference type="EnsemblPlants" id="PGSC0003DMT400091160"/>
    </source>
</evidence>
<feature type="transmembrane region" description="Helical" evidence="1">
    <location>
        <begin position="28"/>
        <end position="50"/>
    </location>
</feature>
<dbReference type="EnsemblPlants" id="PGSC0003DMT400091160">
    <property type="protein sequence ID" value="PGSC0003DMT400091160"/>
    <property type="gene ID" value="PGSC0003DMG400040731"/>
</dbReference>
<dbReference type="AlphaFoldDB" id="M1DM01"/>
<sequence>MSCEGPFGVISRDRDPLGDPPFGQFHRLFALAFNIFKAWHIGTLGEIMAIQQLAQWVRRLSGLLFFVLSAAFVPFLLISVHALFFNPNT</sequence>
<name>M1DM01_SOLTU</name>
<reference evidence="3" key="1">
    <citation type="journal article" date="2011" name="Nature">
        <title>Genome sequence and analysis of the tuber crop potato.</title>
        <authorList>
            <consortium name="The Potato Genome Sequencing Consortium"/>
        </authorList>
    </citation>
    <scope>NUCLEOTIDE SEQUENCE [LARGE SCALE GENOMIC DNA]</scope>
    <source>
        <strain evidence="3">cv. DM1-3 516 R44</strain>
    </source>
</reference>
<dbReference type="PaxDb" id="4113-PGSC0003DMT400091160"/>
<keyword evidence="1" id="KW-0472">Membrane</keyword>
<dbReference type="HOGENOM" id="CLU_2459083_0_0_1"/>
<dbReference type="Gramene" id="PGSC0003DMT400091160">
    <property type="protein sequence ID" value="PGSC0003DMT400091160"/>
    <property type="gene ID" value="PGSC0003DMG400040731"/>
</dbReference>
<dbReference type="InParanoid" id="M1DM01"/>
<keyword evidence="1" id="KW-0812">Transmembrane</keyword>
<proteinExistence type="predicted"/>
<keyword evidence="3" id="KW-1185">Reference proteome</keyword>
<protein>
    <submittedName>
        <fullName evidence="2">Uncharacterized protein</fullName>
    </submittedName>
</protein>